<keyword evidence="4" id="KW-1003">Cell membrane</keyword>
<comment type="similarity">
    <text evidence="3">Belongs to the peptidase M50B family.</text>
</comment>
<accession>A0A1G2QGQ3</accession>
<evidence type="ECO:0000256" key="11">
    <source>
        <dbReference type="ARBA" id="ARBA00023049"/>
    </source>
</evidence>
<dbReference type="STRING" id="1802439.A2589_02870"/>
<dbReference type="AlphaFoldDB" id="A0A1G2QGQ3"/>
<sequence length="207" mass="22388">MMGFEVIFFIAILIVSVVVHEVSHGFAADLLGDPTARIAGRLTLNPIPHIDPVGSILVPAVLSLIPGGIVFGWAKPVPFNPYNLRAGKWGPALVAVAGPVSNLLIAFIFAGVIRWVLPLGLISAAAGQIVVMVVVLNIVLALFNLIPIPPLDGSKILFALIPYRWRGVGEIMERYQLVLILLVILAAWSWLWPVVNLVFTLLTGRRL</sequence>
<keyword evidence="12 13" id="KW-0472">Membrane</keyword>
<comment type="caution">
    <text evidence="15">The sequence shown here is derived from an EMBL/GenBank/DDBJ whole genome shotgun (WGS) entry which is preliminary data.</text>
</comment>
<keyword evidence="6 13" id="KW-0812">Transmembrane</keyword>
<dbReference type="Proteomes" id="UP000177838">
    <property type="component" value="Unassembled WGS sequence"/>
</dbReference>
<dbReference type="PANTHER" id="PTHR35864">
    <property type="entry name" value="ZINC METALLOPROTEASE MJ0611-RELATED"/>
    <property type="match status" value="1"/>
</dbReference>
<evidence type="ECO:0000256" key="1">
    <source>
        <dbReference type="ARBA" id="ARBA00001947"/>
    </source>
</evidence>
<evidence type="ECO:0000256" key="12">
    <source>
        <dbReference type="ARBA" id="ARBA00023136"/>
    </source>
</evidence>
<feature type="transmembrane region" description="Helical" evidence="13">
    <location>
        <begin position="175"/>
        <end position="202"/>
    </location>
</feature>
<keyword evidence="5" id="KW-0645">Protease</keyword>
<dbReference type="GO" id="GO:0046872">
    <property type="term" value="F:metal ion binding"/>
    <property type="evidence" value="ECO:0007669"/>
    <property type="project" value="UniProtKB-KW"/>
</dbReference>
<dbReference type="Pfam" id="PF02163">
    <property type="entry name" value="Peptidase_M50"/>
    <property type="match status" value="1"/>
</dbReference>
<dbReference type="InterPro" id="IPR052348">
    <property type="entry name" value="Metallopeptidase_M50B"/>
</dbReference>
<evidence type="ECO:0000256" key="9">
    <source>
        <dbReference type="ARBA" id="ARBA00022833"/>
    </source>
</evidence>
<feature type="transmembrane region" description="Helical" evidence="13">
    <location>
        <begin position="129"/>
        <end position="148"/>
    </location>
</feature>
<evidence type="ECO:0000259" key="14">
    <source>
        <dbReference type="Pfam" id="PF02163"/>
    </source>
</evidence>
<proteinExistence type="inferred from homology"/>
<keyword evidence="8" id="KW-0378">Hydrolase</keyword>
<evidence type="ECO:0000256" key="13">
    <source>
        <dbReference type="SAM" id="Phobius"/>
    </source>
</evidence>
<organism evidence="15 16">
    <name type="scientific">Candidatus Vogelbacteria bacterium RIFOXYD1_FULL_46_19</name>
    <dbReference type="NCBI Taxonomy" id="1802439"/>
    <lineage>
        <taxon>Bacteria</taxon>
        <taxon>Candidatus Vogeliibacteriota</taxon>
    </lineage>
</organism>
<evidence type="ECO:0000313" key="16">
    <source>
        <dbReference type="Proteomes" id="UP000177838"/>
    </source>
</evidence>
<feature type="transmembrane region" description="Helical" evidence="13">
    <location>
        <begin position="94"/>
        <end position="117"/>
    </location>
</feature>
<dbReference type="InterPro" id="IPR008915">
    <property type="entry name" value="Peptidase_M50"/>
</dbReference>
<keyword evidence="7" id="KW-0479">Metal-binding</keyword>
<keyword evidence="9" id="KW-0862">Zinc</keyword>
<dbReference type="CDD" id="cd06158">
    <property type="entry name" value="S2P-M50_like_1"/>
    <property type="match status" value="1"/>
</dbReference>
<evidence type="ECO:0000256" key="6">
    <source>
        <dbReference type="ARBA" id="ARBA00022692"/>
    </source>
</evidence>
<protein>
    <recommendedName>
        <fullName evidence="14">Peptidase M50 domain-containing protein</fullName>
    </recommendedName>
</protein>
<evidence type="ECO:0000256" key="4">
    <source>
        <dbReference type="ARBA" id="ARBA00022475"/>
    </source>
</evidence>
<evidence type="ECO:0000256" key="8">
    <source>
        <dbReference type="ARBA" id="ARBA00022801"/>
    </source>
</evidence>
<dbReference type="InterPro" id="IPR044537">
    <property type="entry name" value="Rip2-like"/>
</dbReference>
<evidence type="ECO:0000256" key="7">
    <source>
        <dbReference type="ARBA" id="ARBA00022723"/>
    </source>
</evidence>
<reference evidence="15 16" key="1">
    <citation type="journal article" date="2016" name="Nat. Commun.">
        <title>Thousands of microbial genomes shed light on interconnected biogeochemical processes in an aquifer system.</title>
        <authorList>
            <person name="Anantharaman K."/>
            <person name="Brown C.T."/>
            <person name="Hug L.A."/>
            <person name="Sharon I."/>
            <person name="Castelle C.J."/>
            <person name="Probst A.J."/>
            <person name="Thomas B.C."/>
            <person name="Singh A."/>
            <person name="Wilkins M.J."/>
            <person name="Karaoz U."/>
            <person name="Brodie E.L."/>
            <person name="Williams K.H."/>
            <person name="Hubbard S.S."/>
            <person name="Banfield J.F."/>
        </authorList>
    </citation>
    <scope>NUCLEOTIDE SEQUENCE [LARGE SCALE GENOMIC DNA]</scope>
</reference>
<comment type="cofactor">
    <cofactor evidence="1">
        <name>Zn(2+)</name>
        <dbReference type="ChEBI" id="CHEBI:29105"/>
    </cofactor>
</comment>
<feature type="transmembrane region" description="Helical" evidence="13">
    <location>
        <begin position="6"/>
        <end position="32"/>
    </location>
</feature>
<evidence type="ECO:0000256" key="5">
    <source>
        <dbReference type="ARBA" id="ARBA00022670"/>
    </source>
</evidence>
<evidence type="ECO:0000256" key="2">
    <source>
        <dbReference type="ARBA" id="ARBA00004651"/>
    </source>
</evidence>
<keyword evidence="11" id="KW-0482">Metalloprotease</keyword>
<comment type="subcellular location">
    <subcellularLocation>
        <location evidence="2">Cell membrane</location>
        <topology evidence="2">Multi-pass membrane protein</topology>
    </subcellularLocation>
</comment>
<evidence type="ECO:0000313" key="15">
    <source>
        <dbReference type="EMBL" id="OHA59760.1"/>
    </source>
</evidence>
<keyword evidence="10 13" id="KW-1133">Transmembrane helix</keyword>
<feature type="transmembrane region" description="Helical" evidence="13">
    <location>
        <begin position="53"/>
        <end position="74"/>
    </location>
</feature>
<dbReference type="GO" id="GO:0005886">
    <property type="term" value="C:plasma membrane"/>
    <property type="evidence" value="ECO:0007669"/>
    <property type="project" value="UniProtKB-SubCell"/>
</dbReference>
<dbReference type="EMBL" id="MHTK01000005">
    <property type="protein sequence ID" value="OHA59760.1"/>
    <property type="molecule type" value="Genomic_DNA"/>
</dbReference>
<dbReference type="PANTHER" id="PTHR35864:SF1">
    <property type="entry name" value="ZINC METALLOPROTEASE YWHC-RELATED"/>
    <property type="match status" value="1"/>
</dbReference>
<evidence type="ECO:0000256" key="3">
    <source>
        <dbReference type="ARBA" id="ARBA00007931"/>
    </source>
</evidence>
<evidence type="ECO:0000256" key="10">
    <source>
        <dbReference type="ARBA" id="ARBA00022989"/>
    </source>
</evidence>
<name>A0A1G2QGQ3_9BACT</name>
<dbReference type="GO" id="GO:0008237">
    <property type="term" value="F:metallopeptidase activity"/>
    <property type="evidence" value="ECO:0007669"/>
    <property type="project" value="UniProtKB-KW"/>
</dbReference>
<gene>
    <name evidence="15" type="ORF">A2589_02870</name>
</gene>
<dbReference type="GO" id="GO:0006508">
    <property type="term" value="P:proteolysis"/>
    <property type="evidence" value="ECO:0007669"/>
    <property type="project" value="UniProtKB-KW"/>
</dbReference>
<feature type="domain" description="Peptidase M50" evidence="14">
    <location>
        <begin position="126"/>
        <end position="164"/>
    </location>
</feature>